<keyword evidence="2" id="KW-0449">Lipoprotein</keyword>
<dbReference type="PROSITE" id="PS51257">
    <property type="entry name" value="PROKAR_LIPOPROTEIN"/>
    <property type="match status" value="1"/>
</dbReference>
<evidence type="ECO:0000313" key="3">
    <source>
        <dbReference type="Proteomes" id="UP000092565"/>
    </source>
</evidence>
<feature type="compositionally biased region" description="Low complexity" evidence="1">
    <location>
        <begin position="457"/>
        <end position="473"/>
    </location>
</feature>
<feature type="compositionally biased region" description="Basic and acidic residues" evidence="1">
    <location>
        <begin position="106"/>
        <end position="115"/>
    </location>
</feature>
<dbReference type="AlphaFoldDB" id="A0A1B0ZNN2"/>
<feature type="region of interest" description="Disordered" evidence="1">
    <location>
        <begin position="83"/>
        <end position="238"/>
    </location>
</feature>
<feature type="region of interest" description="Disordered" evidence="1">
    <location>
        <begin position="395"/>
        <end position="493"/>
    </location>
</feature>
<dbReference type="Proteomes" id="UP000092565">
    <property type="component" value="Chromosome"/>
</dbReference>
<reference evidence="2 3" key="1">
    <citation type="submission" date="2016-04" db="EMBL/GenBank/DDBJ databases">
        <authorList>
            <person name="Evans L.H."/>
            <person name="Alamgir A."/>
            <person name="Owens N."/>
            <person name="Weber N.D."/>
            <person name="Virtaneva K."/>
            <person name="Barbian K."/>
            <person name="Babar A."/>
            <person name="Rosenke K."/>
        </authorList>
    </citation>
    <scope>NUCLEOTIDE SEQUENCE [LARGE SCALE GENOMIC DNA]</scope>
    <source>
        <strain evidence="2 3">JL2886</strain>
    </source>
</reference>
<feature type="compositionally biased region" description="Low complexity" evidence="1">
    <location>
        <begin position="83"/>
        <end position="101"/>
    </location>
</feature>
<dbReference type="OrthoDB" id="7798282at2"/>
<evidence type="ECO:0000313" key="2">
    <source>
        <dbReference type="EMBL" id="ANP35792.1"/>
    </source>
</evidence>
<feature type="compositionally biased region" description="Low complexity" evidence="1">
    <location>
        <begin position="267"/>
        <end position="279"/>
    </location>
</feature>
<protein>
    <submittedName>
        <fullName evidence="2">Lipoprotein, putative</fullName>
    </submittedName>
</protein>
<feature type="compositionally biased region" description="Low complexity" evidence="1">
    <location>
        <begin position="320"/>
        <end position="361"/>
    </location>
</feature>
<feature type="region of interest" description="Disordered" evidence="1">
    <location>
        <begin position="522"/>
        <end position="608"/>
    </location>
</feature>
<proteinExistence type="predicted"/>
<name>A0A1B0ZNN2_9RHOB</name>
<feature type="region of interest" description="Disordered" evidence="1">
    <location>
        <begin position="251"/>
        <end position="375"/>
    </location>
</feature>
<keyword evidence="3" id="KW-1185">Reference proteome</keyword>
<feature type="compositionally biased region" description="Acidic residues" evidence="1">
    <location>
        <begin position="147"/>
        <end position="166"/>
    </location>
</feature>
<feature type="compositionally biased region" description="Basic and acidic residues" evidence="1">
    <location>
        <begin position="225"/>
        <end position="235"/>
    </location>
</feature>
<feature type="compositionally biased region" description="Low complexity" evidence="1">
    <location>
        <begin position="187"/>
        <end position="196"/>
    </location>
</feature>
<accession>A0A1B0ZNN2</accession>
<dbReference type="PATRIC" id="fig|60890.4.peg.848"/>
<dbReference type="RefSeq" id="WP_065270868.1">
    <property type="nucleotide sequence ID" value="NZ_CP015124.1"/>
</dbReference>
<dbReference type="EMBL" id="CP015124">
    <property type="protein sequence ID" value="ANP35792.1"/>
    <property type="molecule type" value="Genomic_DNA"/>
</dbReference>
<sequence>MVQNNKVLTVSYGTFSCTLEGFEDSFGTMKAIAEYFRDLASDDRYFGAEPPQPDADMLARIAQREIARQVEARTSTEGIHLRAATAPQPAPAADAAVSDAPTGEAQVRDTQKTDVEDIVAPTSEQSEPTEHSAAEPSIEEPPAPEASADEAAEEPADATDTDEADGDAAPLTEEGQAQPPAPDADKIAAISAAAAAHDSEAEAAEDEDSKPAKAAEDESAEAEIAEPKAPKRDAAAAESIAAKLRRIRAVVSQTPQEDFSEDEHAESILSEAASDISEALAEDAAAEEAKVDEDTSEDDEISRVLAQLDKSNAEAEDSVADQPVVEAAVEAEPAPETAPEQETAQPEAQAEPEQAEPAAELDQAEPEAAEEARRPMRARVIKVKRADLEQVVATGALTNLSDSAEDEPATASATPGVDSSLSDEDEADLMRELAEVEAELLAASQETEEDRQEEQKAQTATAEESTEAAAAAEDVAKKRPAAPSADFPDSDVSRLMDAADAKLDAPETASSRETYGHLRAAVAAAEADRSAGGSAGSENSEDAYRQDLASVVKPRRPVPTGARSARDRSNASRPAPLKLVAEQRINPSPAAEDSASGTAQATRPVRPRRISVLKDEGSASDATAADFAAYAAERGAVELQDLLEAAAAYMSFVEGRDHFSRPQLMNKVRDAGAAEFNREDGLRSFGQLLREGKIERSENGRFAATKETGFRPAKRAVG</sequence>
<gene>
    <name evidence="2" type="ORF">JL2886_00868</name>
</gene>
<organism evidence="2 3">
    <name type="scientific">Phaeobacter gallaeciensis</name>
    <dbReference type="NCBI Taxonomy" id="60890"/>
    <lineage>
        <taxon>Bacteria</taxon>
        <taxon>Pseudomonadati</taxon>
        <taxon>Pseudomonadota</taxon>
        <taxon>Alphaproteobacteria</taxon>
        <taxon>Rhodobacterales</taxon>
        <taxon>Roseobacteraceae</taxon>
        <taxon>Phaeobacter</taxon>
    </lineage>
</organism>
<evidence type="ECO:0000256" key="1">
    <source>
        <dbReference type="SAM" id="MobiDB-lite"/>
    </source>
</evidence>